<reference evidence="3 4" key="1">
    <citation type="journal article" date="2015" name="Fungal Genet. Biol.">
        <title>Evolution of novel wood decay mechanisms in Agaricales revealed by the genome sequences of Fistulina hepatica and Cylindrobasidium torrendii.</title>
        <authorList>
            <person name="Floudas D."/>
            <person name="Held B.W."/>
            <person name="Riley R."/>
            <person name="Nagy L.G."/>
            <person name="Koehler G."/>
            <person name="Ransdell A.S."/>
            <person name="Younus H."/>
            <person name="Chow J."/>
            <person name="Chiniquy J."/>
            <person name="Lipzen A."/>
            <person name="Tritt A."/>
            <person name="Sun H."/>
            <person name="Haridas S."/>
            <person name="LaButti K."/>
            <person name="Ohm R.A."/>
            <person name="Kues U."/>
            <person name="Blanchette R.A."/>
            <person name="Grigoriev I.V."/>
            <person name="Minto R.E."/>
            <person name="Hibbett D.S."/>
        </authorList>
    </citation>
    <scope>NUCLEOTIDE SEQUENCE [LARGE SCALE GENOMIC DNA]</scope>
    <source>
        <strain evidence="3 4">FP15055 ss-10</strain>
    </source>
</reference>
<dbReference type="ESTHER" id="9homo-a0a0d7bac5">
    <property type="family name" value="Fungal_carboxylesterase_lipase"/>
</dbReference>
<dbReference type="Pfam" id="PF00135">
    <property type="entry name" value="COesterase"/>
    <property type="match status" value="1"/>
</dbReference>
<dbReference type="InterPro" id="IPR029058">
    <property type="entry name" value="AB_hydrolase_fold"/>
</dbReference>
<dbReference type="GO" id="GO:0016787">
    <property type="term" value="F:hydrolase activity"/>
    <property type="evidence" value="ECO:0007669"/>
    <property type="project" value="UniProtKB-KW"/>
</dbReference>
<evidence type="ECO:0000313" key="4">
    <source>
        <dbReference type="Proteomes" id="UP000054007"/>
    </source>
</evidence>
<evidence type="ECO:0000259" key="2">
    <source>
        <dbReference type="Pfam" id="PF00135"/>
    </source>
</evidence>
<dbReference type="PROSITE" id="PS00941">
    <property type="entry name" value="CARBOXYLESTERASE_B_2"/>
    <property type="match status" value="1"/>
</dbReference>
<dbReference type="EMBL" id="KN880534">
    <property type="protein sequence ID" value="KIY67119.1"/>
    <property type="molecule type" value="Genomic_DNA"/>
</dbReference>
<keyword evidence="3" id="KW-0378">Hydrolase</keyword>
<feature type="domain" description="Carboxylesterase type B" evidence="2">
    <location>
        <begin position="77"/>
        <end position="567"/>
    </location>
</feature>
<keyword evidence="4" id="KW-1185">Reference proteome</keyword>
<sequence length="594" mass="64956">MRVHTHVAALAASASLASALFDTPDGLVGSVWNGYAFLLGKLAGCDTGLAPTLLSPLACQPDHTGPITHLGATTLVGTSYTDSGVDFYGNIPYAEPPLGDLRLRPPVLKTSLGGGVLNATVSGPICLQPEVRYGREKSEDCLTLDIYKPSGIEGPIPVMFWLCGGGFWFCGASYYNATNLVARSVERGTPVLLVSANYRLGPLGFPQGQEAYDAGILNLGVRDAITALQWVQDNIWAFGGNKKEVTAFGLSAGSIITSIISLTQHDPPYYRAAIHESGWTSTLPLKRAVDREQSWSSYVGGIPQCADTVGSGATLDCLRAVDNSSLLQANIYPRDLYGVQMFPFGPCLDGPDGLLPVLPSERTAVGHFTQVPTLAGTTRDEGPYFIRWPQANYTDEFIYDFLAFNITPAMTDEAYFKETLTKFMSLYSQDPAEGSPYFTGEETFGFDPRFKRLAAMTGDMLFQSLRREWQESMVKFGLPTWGFMWTQNGEHEHPAYLGAAHEDNNAFQFGLVDPNEPEMVELATYVMDYWLSFATSLTPNDGKGSSRPEWPMYTEDNKVLLQMKVGPGGMTTFPDVFHDEAIRLIIDNPAVFHH</sequence>
<dbReference type="InterPro" id="IPR050309">
    <property type="entry name" value="Type-B_Carboxylest/Lipase"/>
</dbReference>
<dbReference type="InterPro" id="IPR002018">
    <property type="entry name" value="CarbesteraseB"/>
</dbReference>
<accession>A0A0D7BAC5</accession>
<dbReference type="AlphaFoldDB" id="A0A0D7BAC5"/>
<keyword evidence="1" id="KW-0732">Signal</keyword>
<proteinExistence type="predicted"/>
<organism evidence="3 4">
    <name type="scientific">Cylindrobasidium torrendii FP15055 ss-10</name>
    <dbReference type="NCBI Taxonomy" id="1314674"/>
    <lineage>
        <taxon>Eukaryota</taxon>
        <taxon>Fungi</taxon>
        <taxon>Dikarya</taxon>
        <taxon>Basidiomycota</taxon>
        <taxon>Agaricomycotina</taxon>
        <taxon>Agaricomycetes</taxon>
        <taxon>Agaricomycetidae</taxon>
        <taxon>Agaricales</taxon>
        <taxon>Marasmiineae</taxon>
        <taxon>Physalacriaceae</taxon>
        <taxon>Cylindrobasidium</taxon>
    </lineage>
</organism>
<evidence type="ECO:0000313" key="3">
    <source>
        <dbReference type="EMBL" id="KIY67119.1"/>
    </source>
</evidence>
<dbReference type="SUPFAM" id="SSF53474">
    <property type="entry name" value="alpha/beta-Hydrolases"/>
    <property type="match status" value="1"/>
</dbReference>
<dbReference type="PANTHER" id="PTHR11559">
    <property type="entry name" value="CARBOXYLESTERASE"/>
    <property type="match status" value="1"/>
</dbReference>
<feature type="signal peptide" evidence="1">
    <location>
        <begin position="1"/>
        <end position="19"/>
    </location>
</feature>
<dbReference type="Proteomes" id="UP000054007">
    <property type="component" value="Unassembled WGS sequence"/>
</dbReference>
<feature type="chain" id="PRO_5002317012" evidence="1">
    <location>
        <begin position="20"/>
        <end position="594"/>
    </location>
</feature>
<dbReference type="Gene3D" id="3.40.50.1820">
    <property type="entry name" value="alpha/beta hydrolase"/>
    <property type="match status" value="1"/>
</dbReference>
<protein>
    <submittedName>
        <fullName evidence="3">Alpha/beta-hydrolase</fullName>
    </submittedName>
</protein>
<name>A0A0D7BAC5_9AGAR</name>
<dbReference type="STRING" id="1314674.A0A0D7BAC5"/>
<gene>
    <name evidence="3" type="ORF">CYLTODRAFT_422817</name>
</gene>
<evidence type="ECO:0000256" key="1">
    <source>
        <dbReference type="SAM" id="SignalP"/>
    </source>
</evidence>
<dbReference type="OrthoDB" id="408631at2759"/>
<dbReference type="InterPro" id="IPR019819">
    <property type="entry name" value="Carboxylesterase_B_CS"/>
</dbReference>